<protein>
    <submittedName>
        <fullName evidence="4">Conserved plasma membrane protein</fullName>
    </submittedName>
</protein>
<dbReference type="AlphaFoldDB" id="A0A0M3K2B1"/>
<keyword evidence="1" id="KW-0472">Membrane</keyword>
<proteinExistence type="predicted"/>
<evidence type="ECO:0000313" key="2">
    <source>
        <dbReference type="EMBL" id="VDK52469.1"/>
    </source>
</evidence>
<sequence length="96" mass="11183">MQLNLDGINDDSDVASGLTTTRVDWRLARLLLMKHFWLDSQGICDNEMPIWILFGLFFVSAFLILVYLLCQKRRNRYVIKYVDRPVLVTAYGPETV</sequence>
<gene>
    <name evidence="2" type="ORF">ASIM_LOCUS14454</name>
</gene>
<name>A0A0M3K2B1_ANISI</name>
<evidence type="ECO:0000313" key="3">
    <source>
        <dbReference type="Proteomes" id="UP000267096"/>
    </source>
</evidence>
<reference evidence="2 3" key="2">
    <citation type="submission" date="2018-11" db="EMBL/GenBank/DDBJ databases">
        <authorList>
            <consortium name="Pathogen Informatics"/>
        </authorList>
    </citation>
    <scope>NUCLEOTIDE SEQUENCE [LARGE SCALE GENOMIC DNA]</scope>
</reference>
<evidence type="ECO:0000313" key="4">
    <source>
        <dbReference type="WBParaSite" id="ASIM_0001504401-mRNA-1"/>
    </source>
</evidence>
<reference evidence="4" key="1">
    <citation type="submission" date="2017-02" db="UniProtKB">
        <authorList>
            <consortium name="WormBaseParasite"/>
        </authorList>
    </citation>
    <scope>IDENTIFICATION</scope>
</reference>
<keyword evidence="1" id="KW-0812">Transmembrane</keyword>
<keyword evidence="3" id="KW-1185">Reference proteome</keyword>
<dbReference type="Proteomes" id="UP000267096">
    <property type="component" value="Unassembled WGS sequence"/>
</dbReference>
<dbReference type="WBParaSite" id="ASIM_0001504401-mRNA-1">
    <property type="protein sequence ID" value="ASIM_0001504401-mRNA-1"/>
    <property type="gene ID" value="ASIM_0001504401"/>
</dbReference>
<evidence type="ECO:0000256" key="1">
    <source>
        <dbReference type="SAM" id="Phobius"/>
    </source>
</evidence>
<feature type="transmembrane region" description="Helical" evidence="1">
    <location>
        <begin position="50"/>
        <end position="70"/>
    </location>
</feature>
<keyword evidence="1" id="KW-1133">Transmembrane helix</keyword>
<dbReference type="EMBL" id="UYRR01031763">
    <property type="protein sequence ID" value="VDK52469.1"/>
    <property type="molecule type" value="Genomic_DNA"/>
</dbReference>
<accession>A0A0M3K2B1</accession>
<organism evidence="4">
    <name type="scientific">Anisakis simplex</name>
    <name type="common">Herring worm</name>
    <dbReference type="NCBI Taxonomy" id="6269"/>
    <lineage>
        <taxon>Eukaryota</taxon>
        <taxon>Metazoa</taxon>
        <taxon>Ecdysozoa</taxon>
        <taxon>Nematoda</taxon>
        <taxon>Chromadorea</taxon>
        <taxon>Rhabditida</taxon>
        <taxon>Spirurina</taxon>
        <taxon>Ascaridomorpha</taxon>
        <taxon>Ascaridoidea</taxon>
        <taxon>Anisakidae</taxon>
        <taxon>Anisakis</taxon>
        <taxon>Anisakis simplex complex</taxon>
    </lineage>
</organism>